<gene>
    <name evidence="3" type="ORF">MOQ_004232</name>
</gene>
<reference evidence="3 4" key="1">
    <citation type="journal article" date="2012" name="BMC Genomics">
        <title>Comparative genomic analysis of human infective Trypanosoma cruzi lineages with the bat-restricted subspecies T. cruzi marinkellei.</title>
        <authorList>
            <person name="Franzen O."/>
            <person name="Talavera-Lopez C."/>
            <person name="Ochaya S."/>
            <person name="Butler C.E."/>
            <person name="Messenger L.A."/>
            <person name="Lewis M.D."/>
            <person name="Llewellyn M.S."/>
            <person name="Marinkelle C.J."/>
            <person name="Tyler K.M."/>
            <person name="Miles M.A."/>
            <person name="Andersson B."/>
        </authorList>
    </citation>
    <scope>NUCLEOTIDE SEQUENCE [LARGE SCALE GENOMIC DNA]</scope>
    <source>
        <strain evidence="3 4">B7</strain>
    </source>
</reference>
<organism evidence="3 4">
    <name type="scientific">Trypanosoma cruzi marinkellei</name>
    <dbReference type="NCBI Taxonomy" id="85056"/>
    <lineage>
        <taxon>Eukaryota</taxon>
        <taxon>Discoba</taxon>
        <taxon>Euglenozoa</taxon>
        <taxon>Kinetoplastea</taxon>
        <taxon>Metakinetoplastina</taxon>
        <taxon>Trypanosomatida</taxon>
        <taxon>Trypanosomatidae</taxon>
        <taxon>Trypanosoma</taxon>
        <taxon>Schizotrypanum</taxon>
    </lineage>
</organism>
<evidence type="ECO:0000313" key="3">
    <source>
        <dbReference type="EMBL" id="EKF31926.1"/>
    </source>
</evidence>
<dbReference type="InterPro" id="IPR016024">
    <property type="entry name" value="ARM-type_fold"/>
</dbReference>
<evidence type="ECO:0000256" key="1">
    <source>
        <dbReference type="SAM" id="MobiDB-lite"/>
    </source>
</evidence>
<name>K2NAL9_TRYCR</name>
<feature type="region of interest" description="Disordered" evidence="1">
    <location>
        <begin position="260"/>
        <end position="284"/>
    </location>
</feature>
<comment type="caution">
    <text evidence="3">The sequence shown here is derived from an EMBL/GenBank/DDBJ whole genome shotgun (WGS) entry which is preliminary data.</text>
</comment>
<keyword evidence="4" id="KW-1185">Reference proteome</keyword>
<sequence length="446" mass="50473">MSFSHECCECLFAYSFPPLKGYLYIYIYMLFSPVCWLFFFPHPSTCTFSFLLQFFLSIGRNVLFFPFLLLLFCLLPVKPVFLAVRVPRQQKSMSEEEFAEVFGFLLNNREDVRKMAVKGIAQQSKDNSALFAFLASPAHGPRSFDALLQFFHAGGFQLLGDILTILINCSVDSRCAEMLVSRRVVRKAMRLLEGIEASDHANSLKRSLEEMTLMLLSNLTASHITAVDDLLQIEDEDLRGFYLGKLHVYYSRFLSNGVKEEGEDDADDGGSEGKEVGKTRAEKPPARDLQKWILQILLNLTRSSDGQMLLTEDEDWDRTLTDCLGSSNMRHRLLAAQCYRNCSLQTEHHAAILRGNSLRVCVERLCDGGEPVPGVEMMLAEIVAEMMRSEAGMQYLEEVNAKKHLQTAVAEKKLDDGTAEFIERHVLPFLDDVVDAYVVHEGDIVD</sequence>
<protein>
    <recommendedName>
        <fullName evidence="5">Protein HGH1 homolog</fullName>
    </recommendedName>
</protein>
<dbReference type="InterPro" id="IPR011989">
    <property type="entry name" value="ARM-like"/>
</dbReference>
<dbReference type="PANTHER" id="PTHR13387:SF9">
    <property type="entry name" value="PROTEIN HGH1 HOMOLOG"/>
    <property type="match status" value="1"/>
</dbReference>
<evidence type="ECO:0008006" key="5">
    <source>
        <dbReference type="Google" id="ProtNLM"/>
    </source>
</evidence>
<accession>K2NAL9</accession>
<keyword evidence="2" id="KW-0812">Transmembrane</keyword>
<keyword evidence="2" id="KW-0472">Membrane</keyword>
<dbReference type="PANTHER" id="PTHR13387">
    <property type="entry name" value="PROTEIN HGH1 HOMOLOG"/>
    <property type="match status" value="1"/>
</dbReference>
<feature type="transmembrane region" description="Helical" evidence="2">
    <location>
        <begin position="21"/>
        <end position="42"/>
    </location>
</feature>
<dbReference type="SUPFAM" id="SSF48371">
    <property type="entry name" value="ARM repeat"/>
    <property type="match status" value="1"/>
</dbReference>
<dbReference type="InterPro" id="IPR039717">
    <property type="entry name" value="Hgh1"/>
</dbReference>
<evidence type="ECO:0000256" key="2">
    <source>
        <dbReference type="SAM" id="Phobius"/>
    </source>
</evidence>
<feature type="transmembrane region" description="Helical" evidence="2">
    <location>
        <begin position="62"/>
        <end position="84"/>
    </location>
</feature>
<dbReference type="EMBL" id="AHKC01010533">
    <property type="protein sequence ID" value="EKF31926.1"/>
    <property type="molecule type" value="Genomic_DNA"/>
</dbReference>
<feature type="compositionally biased region" description="Acidic residues" evidence="1">
    <location>
        <begin position="261"/>
        <end position="270"/>
    </location>
</feature>
<dbReference type="AlphaFoldDB" id="K2NAL9"/>
<feature type="compositionally biased region" description="Basic and acidic residues" evidence="1">
    <location>
        <begin position="271"/>
        <end position="284"/>
    </location>
</feature>
<proteinExistence type="predicted"/>
<evidence type="ECO:0000313" key="4">
    <source>
        <dbReference type="Proteomes" id="UP000007350"/>
    </source>
</evidence>
<dbReference type="Gene3D" id="1.25.10.10">
    <property type="entry name" value="Leucine-rich Repeat Variant"/>
    <property type="match status" value="1"/>
</dbReference>
<keyword evidence="2" id="KW-1133">Transmembrane helix</keyword>
<dbReference type="Proteomes" id="UP000007350">
    <property type="component" value="Unassembled WGS sequence"/>
</dbReference>
<dbReference type="OrthoDB" id="271945at2759"/>